<reference evidence="3" key="1">
    <citation type="journal article" date="2013" name="Stand. Genomic Sci.">
        <title>Complete genome sequence of Coriobacterium glomerans type strain (PW2(T)) from the midgut of Pyrrhocoris apterus L. (red soldier bug).</title>
        <authorList>
            <person name="Stackebrandt E."/>
            <person name="Zeytun A."/>
            <person name="Lapidus A."/>
            <person name="Nolan M."/>
            <person name="Lucas S."/>
            <person name="Hammon N."/>
            <person name="Deshpande S."/>
            <person name="Cheng J.F."/>
            <person name="Tapia R."/>
            <person name="Goodwin L.A."/>
            <person name="Pitluck S."/>
            <person name="Liolios K."/>
            <person name="Pagani I."/>
            <person name="Ivanova N."/>
            <person name="Mavromatis K."/>
            <person name="Mikhailova N."/>
            <person name="Huntemann M."/>
            <person name="Pati A."/>
            <person name="Chen A."/>
            <person name="Palaniappan K."/>
            <person name="Chang Y.J."/>
            <person name="Land M."/>
            <person name="Hauser L."/>
            <person name="Rohde M."/>
            <person name="Pukall R."/>
            <person name="Goker M."/>
            <person name="Detter J.C."/>
            <person name="Woyke T."/>
            <person name="Bristow J."/>
            <person name="Eisen J.A."/>
            <person name="Markowitz V."/>
            <person name="Hugenholtz P."/>
            <person name="Kyrpides N.C."/>
            <person name="Klenk H.P."/>
        </authorList>
    </citation>
    <scope>NUCLEOTIDE SEQUENCE</scope>
    <source>
        <strain evidence="3">ATCC 49209 / DSM 20642 / JCM 10262 / PW2</strain>
    </source>
</reference>
<keyword evidence="3" id="KW-1185">Reference proteome</keyword>
<dbReference type="EMBL" id="CP002628">
    <property type="protein sequence ID" value="AEB07039.1"/>
    <property type="molecule type" value="Genomic_DNA"/>
</dbReference>
<dbReference type="Pfam" id="PF09860">
    <property type="entry name" value="DUF2087"/>
    <property type="match status" value="1"/>
</dbReference>
<dbReference type="AlphaFoldDB" id="F2N9L0"/>
<protein>
    <recommendedName>
        <fullName evidence="1">DUF2087 domain-containing protein</fullName>
    </recommendedName>
</protein>
<feature type="domain" description="DUF2087" evidence="1">
    <location>
        <begin position="22"/>
        <end position="89"/>
    </location>
</feature>
<dbReference type="OrthoDB" id="529288at2"/>
<dbReference type="KEGG" id="cgo:Corgl_0929"/>
<dbReference type="Proteomes" id="UP000006851">
    <property type="component" value="Chromosome"/>
</dbReference>
<sequence length="92" mass="10892">MDTRQSEDSSDFKRRYLKDGKMTSIPSKQKYRTEMLLYLGSLFTPDRIYCEPEVNATLQAHFQDFAYLRRALVDGRILERSSDGSRYWLISK</sequence>
<dbReference type="InterPro" id="IPR018656">
    <property type="entry name" value="DUF2087"/>
</dbReference>
<accession>F2N9L0</accession>
<organism evidence="2 3">
    <name type="scientific">Coriobacterium glomerans (strain ATCC 49209 / DSM 20642 / JCM 10262 / PW2)</name>
    <dbReference type="NCBI Taxonomy" id="700015"/>
    <lineage>
        <taxon>Bacteria</taxon>
        <taxon>Bacillati</taxon>
        <taxon>Actinomycetota</taxon>
        <taxon>Coriobacteriia</taxon>
        <taxon>Coriobacteriales</taxon>
        <taxon>Coriobacteriaceae</taxon>
        <taxon>Coriobacterium</taxon>
    </lineage>
</organism>
<dbReference type="eggNOG" id="COG3860">
    <property type="taxonomic scope" value="Bacteria"/>
</dbReference>
<gene>
    <name evidence="2" type="ordered locus">Corgl_0929</name>
</gene>
<dbReference type="HOGENOM" id="CLU_146519_1_1_11"/>
<evidence type="ECO:0000313" key="3">
    <source>
        <dbReference type="Proteomes" id="UP000006851"/>
    </source>
</evidence>
<proteinExistence type="predicted"/>
<name>F2N9L0_CORGP</name>
<evidence type="ECO:0000313" key="2">
    <source>
        <dbReference type="EMBL" id="AEB07039.1"/>
    </source>
</evidence>
<evidence type="ECO:0000259" key="1">
    <source>
        <dbReference type="Pfam" id="PF09860"/>
    </source>
</evidence>